<dbReference type="GO" id="GO:0016020">
    <property type="term" value="C:membrane"/>
    <property type="evidence" value="ECO:0007669"/>
    <property type="project" value="TreeGrafter"/>
</dbReference>
<feature type="transmembrane region" description="Helical" evidence="1">
    <location>
        <begin position="144"/>
        <end position="160"/>
    </location>
</feature>
<dbReference type="HOGENOM" id="CLU_052673_0_0_1"/>
<feature type="transmembrane region" description="Helical" evidence="1">
    <location>
        <begin position="48"/>
        <end position="76"/>
    </location>
</feature>
<dbReference type="GO" id="GO:0030258">
    <property type="term" value="P:lipid modification"/>
    <property type="evidence" value="ECO:0007669"/>
    <property type="project" value="TreeGrafter"/>
</dbReference>
<evidence type="ECO:0000313" key="3">
    <source>
        <dbReference type="Proteomes" id="UP000030655"/>
    </source>
</evidence>
<proteinExistence type="predicted"/>
<feature type="transmembrane region" description="Helical" evidence="1">
    <location>
        <begin position="20"/>
        <end position="42"/>
    </location>
</feature>
<feature type="transmembrane region" description="Helical" evidence="1">
    <location>
        <begin position="116"/>
        <end position="132"/>
    </location>
</feature>
<feature type="transmembrane region" description="Helical" evidence="1">
    <location>
        <begin position="180"/>
        <end position="197"/>
    </location>
</feature>
<feature type="transmembrane region" description="Helical" evidence="1">
    <location>
        <begin position="337"/>
        <end position="359"/>
    </location>
</feature>
<evidence type="ECO:0008006" key="4">
    <source>
        <dbReference type="Google" id="ProtNLM"/>
    </source>
</evidence>
<dbReference type="PANTHER" id="PTHR13906">
    <property type="entry name" value="PORCUPINE"/>
    <property type="match status" value="1"/>
</dbReference>
<gene>
    <name evidence="2" type="ORF">H312_03323</name>
</gene>
<sequence length="428" mass="51006">MIKPELRILDLIVYSIAKNYYDKTLVFAIKIFLIILYCALIQNPNHQFFFGFMIFIATYQPIEIILFTFSLILNILLVNLIENKKTKCYTTIIVNIFSILLLVRFDKYLGIKMKELGSIAMEFMFLLVKMYYISTNDRLSIFKTLNYIFLIPSLAAGPVLDLKFIETKSIITLKKMIKRIFRVIIFMIIFFQSDKFLISKNLNKGNHKFSLKVFILYLFGLNLRAKFYFTWEISSLCYLLNGYDVVNYRLSYIEFPISLTECIRNWNIWIYFWLKEAFFDPLSKYSFFLAALVTFCCSAFWHGGKDSDFLTAFFFCIAFPILRKNNIAFNYIFSSRVANGFNTIQTLFFISYLPIPFYFNTLNETMIVYRRYYFCGHVYLIISALIQLYLYLINYMLRINLFKQKKDTLDQYFIEDNPFNILNELNVK</sequence>
<feature type="transmembrane region" description="Helical" evidence="1">
    <location>
        <begin position="285"/>
        <end position="303"/>
    </location>
</feature>
<feature type="transmembrane region" description="Helical" evidence="1">
    <location>
        <begin position="371"/>
        <end position="397"/>
    </location>
</feature>
<reference evidence="2 3" key="2">
    <citation type="submission" date="2014-03" db="EMBL/GenBank/DDBJ databases">
        <title>The Genome Sequence of Anncaliia algerae insect isolate PRA339.</title>
        <authorList>
            <consortium name="The Broad Institute Genome Sequencing Platform"/>
            <consortium name="The Broad Institute Genome Sequencing Center for Infectious Disease"/>
            <person name="Cuomo C."/>
            <person name="Becnel J."/>
            <person name="Sanscrainte N."/>
            <person name="Walker B."/>
            <person name="Young S.K."/>
            <person name="Zeng Q."/>
            <person name="Gargeya S."/>
            <person name="Fitzgerald M."/>
            <person name="Haas B."/>
            <person name="Abouelleil A."/>
            <person name="Alvarado L."/>
            <person name="Arachchi H.M."/>
            <person name="Berlin A.M."/>
            <person name="Chapman S.B."/>
            <person name="Dewar J."/>
            <person name="Goldberg J."/>
            <person name="Griggs A."/>
            <person name="Gujja S."/>
            <person name="Hansen M."/>
            <person name="Howarth C."/>
            <person name="Imamovic A."/>
            <person name="Larimer J."/>
            <person name="McCowan C."/>
            <person name="Murphy C."/>
            <person name="Neiman D."/>
            <person name="Pearson M."/>
            <person name="Priest M."/>
            <person name="Roberts A."/>
            <person name="Saif S."/>
            <person name="Shea T."/>
            <person name="Sisk P."/>
            <person name="Sykes S."/>
            <person name="Wortman J."/>
            <person name="Nusbaum C."/>
            <person name="Birren B."/>
        </authorList>
    </citation>
    <scope>NUCLEOTIDE SEQUENCE [LARGE SCALE GENOMIC DNA]</scope>
    <source>
        <strain evidence="2 3">PRA339</strain>
    </source>
</reference>
<feature type="transmembrane region" description="Helical" evidence="1">
    <location>
        <begin position="88"/>
        <end position="104"/>
    </location>
</feature>
<organism evidence="2 3">
    <name type="scientific">Anncaliia algerae PRA339</name>
    <dbReference type="NCBI Taxonomy" id="1288291"/>
    <lineage>
        <taxon>Eukaryota</taxon>
        <taxon>Fungi</taxon>
        <taxon>Fungi incertae sedis</taxon>
        <taxon>Microsporidia</taxon>
        <taxon>Tubulinosematoidea</taxon>
        <taxon>Tubulinosematidae</taxon>
        <taxon>Anncaliia</taxon>
    </lineage>
</organism>
<dbReference type="EMBL" id="KK365307">
    <property type="protein sequence ID" value="KCZ79287.1"/>
    <property type="molecule type" value="Genomic_DNA"/>
</dbReference>
<dbReference type="PANTHER" id="PTHR13906:SF4">
    <property type="entry name" value="LYSOPHOSPHOLIPID ACYLTRANSFERASE 6"/>
    <property type="match status" value="1"/>
</dbReference>
<feature type="transmembrane region" description="Helical" evidence="1">
    <location>
        <begin position="309"/>
        <end position="325"/>
    </location>
</feature>
<protein>
    <recommendedName>
        <fullName evidence="4">MBOAT family protein</fullName>
    </recommendedName>
</protein>
<name>A0A059EWN5_9MICR</name>
<keyword evidence="3" id="KW-1185">Reference proteome</keyword>
<dbReference type="OrthoDB" id="2189411at2759"/>
<accession>A0A059EWN5</accession>
<reference evidence="3" key="1">
    <citation type="submission" date="2013-02" db="EMBL/GenBank/DDBJ databases">
        <authorList>
            <consortium name="The Broad Institute Genome Sequencing Platform"/>
            <person name="Cuomo C."/>
            <person name="Becnel J."/>
            <person name="Sanscrainte N."/>
            <person name="Walker B."/>
            <person name="Young S.K."/>
            <person name="Zeng Q."/>
            <person name="Gargeya S."/>
            <person name="Fitzgerald M."/>
            <person name="Haas B."/>
            <person name="Abouelleil A."/>
            <person name="Alvarado L."/>
            <person name="Arachchi H.M."/>
            <person name="Berlin A.M."/>
            <person name="Chapman S.B."/>
            <person name="Dewar J."/>
            <person name="Goldberg J."/>
            <person name="Griggs A."/>
            <person name="Gujja S."/>
            <person name="Hansen M."/>
            <person name="Howarth C."/>
            <person name="Imamovic A."/>
            <person name="Larimer J."/>
            <person name="McCowan C."/>
            <person name="Murphy C."/>
            <person name="Neiman D."/>
            <person name="Pearson M."/>
            <person name="Priest M."/>
            <person name="Roberts A."/>
            <person name="Saif S."/>
            <person name="Shea T."/>
            <person name="Sisk P."/>
            <person name="Sykes S."/>
            <person name="Wortman J."/>
            <person name="Nusbaum C."/>
            <person name="Birren B."/>
        </authorList>
    </citation>
    <scope>NUCLEOTIDE SEQUENCE [LARGE SCALE GENOMIC DNA]</scope>
    <source>
        <strain evidence="3">PRA339</strain>
    </source>
</reference>
<dbReference type="STRING" id="1288291.A0A059EWN5"/>
<evidence type="ECO:0000256" key="1">
    <source>
        <dbReference type="SAM" id="Phobius"/>
    </source>
</evidence>
<dbReference type="AlphaFoldDB" id="A0A059EWN5"/>
<dbReference type="Proteomes" id="UP000030655">
    <property type="component" value="Unassembled WGS sequence"/>
</dbReference>
<dbReference type="VEuPathDB" id="MicrosporidiaDB:H312_03323"/>
<dbReference type="InterPro" id="IPR049941">
    <property type="entry name" value="LPLAT_7/PORCN-like"/>
</dbReference>
<dbReference type="GO" id="GO:0016746">
    <property type="term" value="F:acyltransferase activity"/>
    <property type="evidence" value="ECO:0007669"/>
    <property type="project" value="TreeGrafter"/>
</dbReference>
<evidence type="ECO:0000313" key="2">
    <source>
        <dbReference type="EMBL" id="KCZ79287.1"/>
    </source>
</evidence>
<keyword evidence="1" id="KW-1133">Transmembrane helix</keyword>
<keyword evidence="1" id="KW-0472">Membrane</keyword>
<keyword evidence="1" id="KW-0812">Transmembrane</keyword>